<accession>A0A3N4LX56</accession>
<name>A0A3N4LX56_9PEZI</name>
<evidence type="ECO:0000313" key="2">
    <source>
        <dbReference type="EMBL" id="RPB27486.1"/>
    </source>
</evidence>
<feature type="compositionally biased region" description="Pro residues" evidence="1">
    <location>
        <begin position="64"/>
        <end position="73"/>
    </location>
</feature>
<proteinExistence type="predicted"/>
<gene>
    <name evidence="2" type="ORF">L211DRAFT_834347</name>
</gene>
<reference evidence="2 3" key="1">
    <citation type="journal article" date="2018" name="Nat. Ecol. Evol.">
        <title>Pezizomycetes genomes reveal the molecular basis of ectomycorrhizal truffle lifestyle.</title>
        <authorList>
            <person name="Murat C."/>
            <person name="Payen T."/>
            <person name="Noel B."/>
            <person name="Kuo A."/>
            <person name="Morin E."/>
            <person name="Chen J."/>
            <person name="Kohler A."/>
            <person name="Krizsan K."/>
            <person name="Balestrini R."/>
            <person name="Da Silva C."/>
            <person name="Montanini B."/>
            <person name="Hainaut M."/>
            <person name="Levati E."/>
            <person name="Barry K.W."/>
            <person name="Belfiori B."/>
            <person name="Cichocki N."/>
            <person name="Clum A."/>
            <person name="Dockter R.B."/>
            <person name="Fauchery L."/>
            <person name="Guy J."/>
            <person name="Iotti M."/>
            <person name="Le Tacon F."/>
            <person name="Lindquist E.A."/>
            <person name="Lipzen A."/>
            <person name="Malagnac F."/>
            <person name="Mello A."/>
            <person name="Molinier V."/>
            <person name="Miyauchi S."/>
            <person name="Poulain J."/>
            <person name="Riccioni C."/>
            <person name="Rubini A."/>
            <person name="Sitrit Y."/>
            <person name="Splivallo R."/>
            <person name="Traeger S."/>
            <person name="Wang M."/>
            <person name="Zifcakova L."/>
            <person name="Wipf D."/>
            <person name="Zambonelli A."/>
            <person name="Paolocci F."/>
            <person name="Nowrousian M."/>
            <person name="Ottonello S."/>
            <person name="Baldrian P."/>
            <person name="Spatafora J.W."/>
            <person name="Henrissat B."/>
            <person name="Nagy L.G."/>
            <person name="Aury J.M."/>
            <person name="Wincker P."/>
            <person name="Grigoriev I.V."/>
            <person name="Bonfante P."/>
            <person name="Martin F.M."/>
        </authorList>
    </citation>
    <scope>NUCLEOTIDE SEQUENCE [LARGE SCALE GENOMIC DNA]</scope>
    <source>
        <strain evidence="2 3">ATCC MYA-4762</strain>
    </source>
</reference>
<dbReference type="OrthoDB" id="5357235at2759"/>
<dbReference type="STRING" id="1051890.A0A3N4LX56"/>
<evidence type="ECO:0008006" key="4">
    <source>
        <dbReference type="Google" id="ProtNLM"/>
    </source>
</evidence>
<dbReference type="Proteomes" id="UP000267821">
    <property type="component" value="Unassembled WGS sequence"/>
</dbReference>
<keyword evidence="3" id="KW-1185">Reference proteome</keyword>
<dbReference type="EMBL" id="ML121531">
    <property type="protein sequence ID" value="RPB27486.1"/>
    <property type="molecule type" value="Genomic_DNA"/>
</dbReference>
<feature type="compositionally biased region" description="Low complexity" evidence="1">
    <location>
        <begin position="33"/>
        <end position="56"/>
    </location>
</feature>
<evidence type="ECO:0000313" key="3">
    <source>
        <dbReference type="Proteomes" id="UP000267821"/>
    </source>
</evidence>
<feature type="region of interest" description="Disordered" evidence="1">
    <location>
        <begin position="1"/>
        <end position="78"/>
    </location>
</feature>
<dbReference type="AlphaFoldDB" id="A0A3N4LX56"/>
<dbReference type="InParanoid" id="A0A3N4LX56"/>
<organism evidence="2 3">
    <name type="scientific">Terfezia boudieri ATCC MYA-4762</name>
    <dbReference type="NCBI Taxonomy" id="1051890"/>
    <lineage>
        <taxon>Eukaryota</taxon>
        <taxon>Fungi</taxon>
        <taxon>Dikarya</taxon>
        <taxon>Ascomycota</taxon>
        <taxon>Pezizomycotina</taxon>
        <taxon>Pezizomycetes</taxon>
        <taxon>Pezizales</taxon>
        <taxon>Pezizaceae</taxon>
        <taxon>Terfezia</taxon>
    </lineage>
</organism>
<sequence length="319" mass="34518">MGFLSPGAVPLRYKKRKGKEGNNSPRPEKRSRSSSVDVSSSAESTPTSSRSSTPSPTRRKSAPLHPPPPPPPQSLSQFSYNLSPLELLPTELVQKVFLLSTNLSLPLASPRLHHLLADRFLQLKILSSAYNHPQALTDLISRRFFNAHILHTCESRYGPLDLTGVSIPARLLKAPFSREHLGLLAELATRGATLDPADCETPAQGLRQAIKLRCTSAISILVGVLGVRCSPETVALGIEAELPMQGHGSMEQLMQACSKRSDASIWWAALGATSRFDGNNLKIEPGVIGEVKKEMLEYLLKTATPPGEVLGAIGAIMIR</sequence>
<protein>
    <recommendedName>
        <fullName evidence="4">F-box domain-containing protein</fullName>
    </recommendedName>
</protein>
<evidence type="ECO:0000256" key="1">
    <source>
        <dbReference type="SAM" id="MobiDB-lite"/>
    </source>
</evidence>